<dbReference type="RefSeq" id="WP_062193867.1">
    <property type="nucleotide sequence ID" value="NZ_DF967965.1"/>
</dbReference>
<dbReference type="AlphaFoldDB" id="A0A3D1JDB0"/>
<dbReference type="SUPFAM" id="SSF55186">
    <property type="entry name" value="ThrRS/AlaRS common domain"/>
    <property type="match status" value="1"/>
</dbReference>
<dbReference type="GO" id="GO:0046872">
    <property type="term" value="F:metal ion binding"/>
    <property type="evidence" value="ECO:0007669"/>
    <property type="project" value="UniProtKB-KW"/>
</dbReference>
<dbReference type="InterPro" id="IPR012947">
    <property type="entry name" value="tRNA_SAD"/>
</dbReference>
<dbReference type="Gene3D" id="3.30.980.10">
    <property type="entry name" value="Threonyl-trna Synthetase, Chain A, domain 2"/>
    <property type="match status" value="1"/>
</dbReference>
<comment type="subcellular location">
    <subcellularLocation>
        <location evidence="2">Cytoplasm</location>
    </subcellularLocation>
</comment>
<dbReference type="GO" id="GO:0004813">
    <property type="term" value="F:alanine-tRNA ligase activity"/>
    <property type="evidence" value="ECO:0007669"/>
    <property type="project" value="InterPro"/>
</dbReference>
<dbReference type="GO" id="GO:0003676">
    <property type="term" value="F:nucleic acid binding"/>
    <property type="evidence" value="ECO:0007669"/>
    <property type="project" value="InterPro"/>
</dbReference>
<name>A0A3D1JDB0_9CHLR</name>
<evidence type="ECO:0000256" key="3">
    <source>
        <dbReference type="ARBA" id="ARBA00022723"/>
    </source>
</evidence>
<dbReference type="GO" id="GO:0005524">
    <property type="term" value="F:ATP binding"/>
    <property type="evidence" value="ECO:0007669"/>
    <property type="project" value="InterPro"/>
</dbReference>
<dbReference type="SUPFAM" id="SSF50447">
    <property type="entry name" value="Translation proteins"/>
    <property type="match status" value="1"/>
</dbReference>
<evidence type="ECO:0000256" key="4">
    <source>
        <dbReference type="ARBA" id="ARBA00022833"/>
    </source>
</evidence>
<dbReference type="InterPro" id="IPR051335">
    <property type="entry name" value="Alanyl-tRNA_Editing_Enzymes"/>
</dbReference>
<protein>
    <submittedName>
        <fullName evidence="6">Alanyl-tRNA editing protein</fullName>
    </submittedName>
</protein>
<proteinExistence type="predicted"/>
<dbReference type="STRING" id="229919.GCA_001050195_02358"/>
<dbReference type="InterPro" id="IPR018165">
    <property type="entry name" value="Ala-tRNA-synth_IIc_core"/>
</dbReference>
<evidence type="ECO:0000256" key="2">
    <source>
        <dbReference type="ARBA" id="ARBA00004496"/>
    </source>
</evidence>
<dbReference type="SMART" id="SM00863">
    <property type="entry name" value="tRNA_SAD"/>
    <property type="match status" value="1"/>
</dbReference>
<keyword evidence="4" id="KW-0862">Zinc</keyword>
<evidence type="ECO:0000256" key="1">
    <source>
        <dbReference type="ARBA" id="ARBA00001947"/>
    </source>
</evidence>
<organism evidence="6 7">
    <name type="scientific">Anaerolinea thermolimosa</name>
    <dbReference type="NCBI Taxonomy" id="229919"/>
    <lineage>
        <taxon>Bacteria</taxon>
        <taxon>Bacillati</taxon>
        <taxon>Chloroflexota</taxon>
        <taxon>Anaerolineae</taxon>
        <taxon>Anaerolineales</taxon>
        <taxon>Anaerolineaceae</taxon>
        <taxon>Anaerolinea</taxon>
    </lineage>
</organism>
<gene>
    <name evidence="6" type="ORF">DEQ80_00095</name>
</gene>
<reference evidence="6 7" key="1">
    <citation type="journal article" date="2018" name="Nat. Biotechnol.">
        <title>A standardized bacterial taxonomy based on genome phylogeny substantially revises the tree of life.</title>
        <authorList>
            <person name="Parks D.H."/>
            <person name="Chuvochina M."/>
            <person name="Waite D.W."/>
            <person name="Rinke C."/>
            <person name="Skarshewski A."/>
            <person name="Chaumeil P.A."/>
            <person name="Hugenholtz P."/>
        </authorList>
    </citation>
    <scope>NUCLEOTIDE SEQUENCE [LARGE SCALE GENOMIC DNA]</scope>
    <source>
        <strain evidence="6">UBA8781</strain>
    </source>
</reference>
<dbReference type="GO" id="GO:0005737">
    <property type="term" value="C:cytoplasm"/>
    <property type="evidence" value="ECO:0007669"/>
    <property type="project" value="UniProtKB-SubCell"/>
</dbReference>
<dbReference type="OrthoDB" id="9812949at2"/>
<accession>A0A3D1JDB0</accession>
<dbReference type="GO" id="GO:0006419">
    <property type="term" value="P:alanyl-tRNA aminoacylation"/>
    <property type="evidence" value="ECO:0007669"/>
    <property type="project" value="InterPro"/>
</dbReference>
<feature type="domain" description="Alanyl-transfer RNA synthetases family profile" evidence="5">
    <location>
        <begin position="1"/>
        <end position="234"/>
    </location>
</feature>
<dbReference type="InterPro" id="IPR009000">
    <property type="entry name" value="Transl_B-barrel_sf"/>
</dbReference>
<dbReference type="Pfam" id="PF01411">
    <property type="entry name" value="tRNA-synt_2c"/>
    <property type="match status" value="1"/>
</dbReference>
<dbReference type="InterPro" id="IPR018164">
    <property type="entry name" value="Ala-tRNA-synth_IIc_N"/>
</dbReference>
<keyword evidence="3" id="KW-0479">Metal-binding</keyword>
<evidence type="ECO:0000313" key="6">
    <source>
        <dbReference type="EMBL" id="HCE16237.1"/>
    </source>
</evidence>
<dbReference type="Pfam" id="PF07973">
    <property type="entry name" value="tRNA_SAD"/>
    <property type="match status" value="1"/>
</dbReference>
<comment type="caution">
    <text evidence="6">The sequence shown here is derived from an EMBL/GenBank/DDBJ whole genome shotgun (WGS) entry which is preliminary data.</text>
</comment>
<dbReference type="Proteomes" id="UP000264141">
    <property type="component" value="Unassembled WGS sequence"/>
</dbReference>
<evidence type="ECO:0000313" key="7">
    <source>
        <dbReference type="Proteomes" id="UP000264141"/>
    </source>
</evidence>
<dbReference type="EMBL" id="DPBP01000001">
    <property type="protein sequence ID" value="HCE16237.1"/>
    <property type="molecule type" value="Genomic_DNA"/>
</dbReference>
<comment type="cofactor">
    <cofactor evidence="1">
        <name>Zn(2+)</name>
        <dbReference type="ChEBI" id="CHEBI:29105"/>
    </cofactor>
</comment>
<evidence type="ECO:0000259" key="5">
    <source>
        <dbReference type="PROSITE" id="PS50860"/>
    </source>
</evidence>
<dbReference type="InterPro" id="IPR018163">
    <property type="entry name" value="Thr/Ala-tRNA-synth_IIc_edit"/>
</dbReference>
<dbReference type="PANTHER" id="PTHR43462">
    <property type="entry name" value="ALANYL-TRNA EDITING PROTEIN"/>
    <property type="match status" value="1"/>
</dbReference>
<dbReference type="Gene3D" id="2.40.30.130">
    <property type="match status" value="1"/>
</dbReference>
<dbReference type="PROSITE" id="PS50860">
    <property type="entry name" value="AA_TRNA_LIGASE_II_ALA"/>
    <property type="match status" value="1"/>
</dbReference>
<sequence length="240" mass="26968">MTELLYQTDAYQRDFEATVQAVDIENHAILLDRTAFYPGGGGQPADQGHLHYPGFTLPVVRLVKKPEGIWHVLSLDVPLPPVNTALRGEIDWNRRYALMRTHTALHILCGVVFRDYGALVTGGDMEPLHGRMDFEFESLTRDLVSVIEEAVNREVTASRPVIVRILPREEAFQIPDLIRTKINLLPPGIQEIRTVEISGLDLQADGGTHVRNTADVGHIRVTDYKSKGKINKRIYIELDA</sequence>
<dbReference type="GO" id="GO:0002161">
    <property type="term" value="F:aminoacyl-tRNA deacylase activity"/>
    <property type="evidence" value="ECO:0007669"/>
    <property type="project" value="UniProtKB-ARBA"/>
</dbReference>
<dbReference type="PANTHER" id="PTHR43462:SF1">
    <property type="entry name" value="ALANYL-TRNA EDITING PROTEIN AARSD1"/>
    <property type="match status" value="1"/>
</dbReference>